<dbReference type="Pfam" id="PF00567">
    <property type="entry name" value="TUDOR"/>
    <property type="match status" value="1"/>
</dbReference>
<keyword evidence="4" id="KW-1185">Reference proteome</keyword>
<name>A0A6J8F383_MYTCO</name>
<dbReference type="PANTHER" id="PTHR22948">
    <property type="entry name" value="TUDOR DOMAIN CONTAINING PROTEIN"/>
    <property type="match status" value="1"/>
</dbReference>
<dbReference type="OrthoDB" id="9995375at2759"/>
<evidence type="ECO:0000313" key="3">
    <source>
        <dbReference type="EMBL" id="CAC5425981.1"/>
    </source>
</evidence>
<dbReference type="Gene3D" id="2.30.30.140">
    <property type="match status" value="1"/>
</dbReference>
<evidence type="ECO:0000256" key="1">
    <source>
        <dbReference type="SAM" id="MobiDB-lite"/>
    </source>
</evidence>
<evidence type="ECO:0000313" key="4">
    <source>
        <dbReference type="Proteomes" id="UP000507470"/>
    </source>
</evidence>
<dbReference type="SMART" id="SM00333">
    <property type="entry name" value="TUDOR"/>
    <property type="match status" value="1"/>
</dbReference>
<feature type="domain" description="Tudor" evidence="2">
    <location>
        <begin position="228"/>
        <end position="288"/>
    </location>
</feature>
<dbReference type="SUPFAM" id="SSF63748">
    <property type="entry name" value="Tudor/PWWP/MBT"/>
    <property type="match status" value="1"/>
</dbReference>
<feature type="region of interest" description="Disordered" evidence="1">
    <location>
        <begin position="1"/>
        <end position="26"/>
    </location>
</feature>
<feature type="compositionally biased region" description="Basic and acidic residues" evidence="1">
    <location>
        <begin position="1"/>
        <end position="22"/>
    </location>
</feature>
<dbReference type="PROSITE" id="PS50304">
    <property type="entry name" value="TUDOR"/>
    <property type="match status" value="1"/>
</dbReference>
<feature type="compositionally biased region" description="Polar residues" evidence="1">
    <location>
        <begin position="1204"/>
        <end position="1213"/>
    </location>
</feature>
<sequence>MEREVNSSERRRNRKEAAKIDVDNSGYKPTYIYSRDQLHDLRNHKTSMNRPAYLSKDYDNSEGLTDPQKWIGSVHDGSGDGVSSLTLENNTKKTSYDRTSGPKGRLKNEVDGISLGTECQITSSMEYIHESDSVDYNDNSRNGRNMTLVDKDQEPEIHQESNVDNNGQLTAGVSDLPIYLGKVTYIIDLDYFYMHIGTAEQLEEFCVLEDNIASYSETLSCIENICDLWLEQMVLVDCQENNGCWRRGQVTRIDSENNSADVFYIDYGETENVKDSRICIELLEEFQSFPSQALRCCLAGIRPVSDIRGGSELSFTGIKMLPGRNKTRIRPSDIRGGSELSITGIKMLLGRNKTRIRPVSDIIGGLELSITGIKMLPGRNKTRIRPVSDIRGGSELSITGIKMLPGRNKTQVILEEVQSFPSQALRCCLAGIRPAFRCCLAGIRPVSDIRGGSELFFTDIGMLPGRNKTKNVIFKVALYSRDGKQRCLSSILVDEDLGIPVEDEVTENFEDAEEFYAARFTQSATDSYEGYDSQYNMVNGEVFGAEDISEAYQEVGDQTESIPYIDNESSFSEISPAAVDRGDNSSSSLLEIIIQRKDTCSPFASLLANICDRNSSSPTSSRKDNSSSSSRVDTSSPSSSLRLNVAAAAESAVNIGTGQSLSPQMIPQFNLDSLHKTHQTTTDKLLEKKHKEIQKESKIEQERVKKETVEQSKLAILAGYGGLEDDTSNQSKLTNTPQTPRDKWTSSELAPKSPEDWDKELRLHETNKADLALKELPPPPIEKRDTPHGRELLKVLNQIFVDSEREPVDEIRVRLLSLFQTDAYLFLNKEELGELMNTVINRAVRYYGVIHDIILEILDVLSGTQFFQECLLEAMKRVQEMYVKIQYKGKPFHVQCSKIIGHLFNMSFHWKNSIPLQEYVAFLLEKWIMFNKKGKQIGKDKLQEIYLECFEMIWEISGEALLDTVKNVKSRLLKECQDKILNTAVSQNIRSLPSEEKTEFTVPVKYQKSTRPPFFPPKSSKYYRPNSRSSTPSSVHSDKSEDSWPNLSKSSATGVRKIIKTISPVPDGKPSSNDNSFRSDGQSPAGDEVLLMTPASFTDSLHLNDHSPDDSSVYYSVSDNFNNSSLLNFKDTSSSDNLLKPTPYKSDVSETFGGGDKSLEVSPLTKLIEMDAKSTFYKSDENRNIHPNDRLHKSPKGHPVIESSPKSSSVHATQKTDWWDMDEDVKMAQSRVKDNWYDTEDSSDNISIKTEKVPAKSLADCANVLFVPAKTQRLSQPTVPQVKTNAVVNEKAYMKSSLRQEHVKTTKKSCKLCRQDTADKPEEPTASGKNKVIDWWKIGIDEDNDTDKDLDNFEDDEDWESYSGSIEDISQSQTSESVSSEVPEKTASKSNKVTIVRDYQTAEKPKPTWKPGARLCTMCGDTSHLIYDCPNKHKKGLFY</sequence>
<dbReference type="PANTHER" id="PTHR22948:SF29">
    <property type="entry name" value="FI02030P-RELATED"/>
    <property type="match status" value="1"/>
</dbReference>
<feature type="region of interest" description="Disordered" evidence="1">
    <location>
        <begin position="614"/>
        <end position="639"/>
    </location>
</feature>
<feature type="compositionally biased region" description="Low complexity" evidence="1">
    <location>
        <begin position="1370"/>
        <end position="1381"/>
    </location>
</feature>
<feature type="region of interest" description="Disordered" evidence="1">
    <location>
        <begin position="1346"/>
        <end position="1390"/>
    </location>
</feature>
<feature type="compositionally biased region" description="Polar residues" evidence="1">
    <location>
        <begin position="1026"/>
        <end position="1035"/>
    </location>
</feature>
<feature type="region of interest" description="Disordered" evidence="1">
    <location>
        <begin position="1061"/>
        <end position="1087"/>
    </location>
</feature>
<feature type="region of interest" description="Disordered" evidence="1">
    <location>
        <begin position="1011"/>
        <end position="1049"/>
    </location>
</feature>
<dbReference type="Proteomes" id="UP000507470">
    <property type="component" value="Unassembled WGS sequence"/>
</dbReference>
<gene>
    <name evidence="3" type="ORF">MCOR_57743</name>
</gene>
<feature type="compositionally biased region" description="Polar residues" evidence="1">
    <location>
        <begin position="1070"/>
        <end position="1082"/>
    </location>
</feature>
<dbReference type="InterPro" id="IPR050621">
    <property type="entry name" value="Tudor_domain_containing"/>
</dbReference>
<feature type="region of interest" description="Disordered" evidence="1">
    <location>
        <begin position="1180"/>
        <end position="1213"/>
    </location>
</feature>
<protein>
    <submittedName>
        <fullName evidence="3">EIF4ENIF1</fullName>
    </submittedName>
</protein>
<organism evidence="3 4">
    <name type="scientific">Mytilus coruscus</name>
    <name type="common">Sea mussel</name>
    <dbReference type="NCBI Taxonomy" id="42192"/>
    <lineage>
        <taxon>Eukaryota</taxon>
        <taxon>Metazoa</taxon>
        <taxon>Spiralia</taxon>
        <taxon>Lophotrochozoa</taxon>
        <taxon>Mollusca</taxon>
        <taxon>Bivalvia</taxon>
        <taxon>Autobranchia</taxon>
        <taxon>Pteriomorphia</taxon>
        <taxon>Mytilida</taxon>
        <taxon>Mytiloidea</taxon>
        <taxon>Mytilidae</taxon>
        <taxon>Mytilinae</taxon>
        <taxon>Mytilus</taxon>
    </lineage>
</organism>
<feature type="compositionally biased region" description="Acidic residues" evidence="1">
    <location>
        <begin position="1346"/>
        <end position="1360"/>
    </location>
</feature>
<accession>A0A6J8F383</accession>
<proteinExistence type="predicted"/>
<dbReference type="InterPro" id="IPR002999">
    <property type="entry name" value="Tudor"/>
</dbReference>
<evidence type="ECO:0000259" key="2">
    <source>
        <dbReference type="PROSITE" id="PS50304"/>
    </source>
</evidence>
<dbReference type="EMBL" id="CACVKT020010330">
    <property type="protein sequence ID" value="CAC5425981.1"/>
    <property type="molecule type" value="Genomic_DNA"/>
</dbReference>
<feature type="compositionally biased region" description="Basic and acidic residues" evidence="1">
    <location>
        <begin position="1180"/>
        <end position="1192"/>
    </location>
</feature>
<reference evidence="3 4" key="1">
    <citation type="submission" date="2020-06" db="EMBL/GenBank/DDBJ databases">
        <authorList>
            <person name="Li R."/>
            <person name="Bekaert M."/>
        </authorList>
    </citation>
    <scope>NUCLEOTIDE SEQUENCE [LARGE SCALE GENOMIC DNA]</scope>
    <source>
        <strain evidence="4">wild</strain>
    </source>
</reference>
<feature type="compositionally biased region" description="Polar residues" evidence="1">
    <location>
        <begin position="728"/>
        <end position="739"/>
    </location>
</feature>
<feature type="region of interest" description="Disordered" evidence="1">
    <location>
        <begin position="69"/>
        <end position="109"/>
    </location>
</feature>
<feature type="region of interest" description="Disordered" evidence="1">
    <location>
        <begin position="721"/>
        <end position="757"/>
    </location>
</feature>
<feature type="compositionally biased region" description="Low complexity" evidence="1">
    <location>
        <begin position="72"/>
        <end position="84"/>
    </location>
</feature>